<dbReference type="InterPro" id="IPR009593">
    <property type="entry name" value="DUF1203"/>
</dbReference>
<protein>
    <recommendedName>
        <fullName evidence="2">DUF1203 domain-containing protein</fullName>
    </recommendedName>
</protein>
<evidence type="ECO:0008006" key="2">
    <source>
        <dbReference type="Google" id="ProtNLM"/>
    </source>
</evidence>
<proteinExistence type="predicted"/>
<gene>
    <name evidence="1" type="ORF">AVDCRST_MAG62-485</name>
</gene>
<organism evidence="1">
    <name type="scientific">uncultured Sphingomonas sp</name>
    <dbReference type="NCBI Taxonomy" id="158754"/>
    <lineage>
        <taxon>Bacteria</taxon>
        <taxon>Pseudomonadati</taxon>
        <taxon>Pseudomonadota</taxon>
        <taxon>Alphaproteobacteria</taxon>
        <taxon>Sphingomonadales</taxon>
        <taxon>Sphingomonadaceae</taxon>
        <taxon>Sphingomonas</taxon>
        <taxon>environmental samples</taxon>
    </lineage>
</organism>
<reference evidence="1" key="1">
    <citation type="submission" date="2020-02" db="EMBL/GenBank/DDBJ databases">
        <authorList>
            <person name="Meier V. D."/>
        </authorList>
    </citation>
    <scope>NUCLEOTIDE SEQUENCE</scope>
    <source>
        <strain evidence="1">AVDCRST_MAG62</strain>
    </source>
</reference>
<name>A0A6J4T097_9SPHN</name>
<dbReference type="Pfam" id="PF06718">
    <property type="entry name" value="DUF1203"/>
    <property type="match status" value="1"/>
</dbReference>
<evidence type="ECO:0000313" key="1">
    <source>
        <dbReference type="EMBL" id="CAA9510318.1"/>
    </source>
</evidence>
<sequence length="155" mass="17245">MTYRISGLDPAPYQTLFGRPVDELAVVNAQRMVVTDQPGFPCRVRLDDVEPGRSVLLLNHLSVATGPYRARHAIFIEEGAEAAAVYRDTVPPALNRRVLSVRAFDHHDLMMDATLAQPGEADAAIRRLLADERVRYIHTHNAVRGCFAATVERVE</sequence>
<dbReference type="PIRSF" id="PIRSF034110">
    <property type="entry name" value="DUF1203"/>
    <property type="match status" value="1"/>
</dbReference>
<accession>A0A6J4T097</accession>
<dbReference type="AlphaFoldDB" id="A0A6J4T097"/>
<dbReference type="EMBL" id="CADCWB010000062">
    <property type="protein sequence ID" value="CAA9510318.1"/>
    <property type="molecule type" value="Genomic_DNA"/>
</dbReference>